<dbReference type="Gene3D" id="2.60.120.320">
    <property type="entry name" value="Thiamin pyrophosphokinase, thiamin-binding domain"/>
    <property type="match status" value="1"/>
</dbReference>
<dbReference type="Gene3D" id="3.40.50.10240">
    <property type="entry name" value="Thiamin pyrophosphokinase, catalytic domain"/>
    <property type="match status" value="1"/>
</dbReference>
<dbReference type="InterPro" id="IPR036759">
    <property type="entry name" value="TPK_catalytic_sf"/>
</dbReference>
<dbReference type="NCBIfam" id="TIGR01378">
    <property type="entry name" value="thi_PPkinase"/>
    <property type="match status" value="1"/>
</dbReference>
<dbReference type="InterPro" id="IPR007373">
    <property type="entry name" value="Thiamin_PyroPKinase_B1-bd"/>
</dbReference>
<dbReference type="FunFam" id="2.60.120.320:FF:000001">
    <property type="entry name" value="Thiamine pyrophosphokinase"/>
    <property type="match status" value="1"/>
</dbReference>
<accession>A0A0N5AD14</accession>
<dbReference type="SUPFAM" id="SSF63999">
    <property type="entry name" value="Thiamin pyrophosphokinase, catalytic domain"/>
    <property type="match status" value="1"/>
</dbReference>
<dbReference type="Proteomes" id="UP000046393">
    <property type="component" value="Unplaced"/>
</dbReference>
<evidence type="ECO:0000256" key="3">
    <source>
        <dbReference type="ARBA" id="ARBA00022777"/>
    </source>
</evidence>
<dbReference type="GO" id="GO:0006772">
    <property type="term" value="P:thiamine metabolic process"/>
    <property type="evidence" value="ECO:0007669"/>
    <property type="project" value="InterPro"/>
</dbReference>
<dbReference type="WBParaSite" id="SMUV_0000204501-mRNA-1">
    <property type="protein sequence ID" value="SMUV_0000204501-mRNA-1"/>
    <property type="gene ID" value="SMUV_0000204501"/>
</dbReference>
<dbReference type="STRING" id="451379.A0A0N5AD14"/>
<dbReference type="PANTHER" id="PTHR13622">
    <property type="entry name" value="THIAMIN PYROPHOSPHOKINASE"/>
    <property type="match status" value="1"/>
</dbReference>
<dbReference type="SUPFAM" id="SSF63862">
    <property type="entry name" value="Thiamin pyrophosphokinase, substrate-binding domain"/>
    <property type="match status" value="1"/>
</dbReference>
<keyword evidence="3" id="KW-0418">Kinase</keyword>
<sequence>MFLRPLEYLFKQEKLAVLLLNHCERWPPLWFRLWNNSVYRVCTDGGANLLQQYVKEKNIKLPHMICGDFDSVTAENLQFFNSKGVTVQATQDQDFTDMCKALRIIAEEINTGRIKAESVIVLGGLSGRIDHTLSSFNSLLRFRTICDRPIFINDGFNLLTVLTEGITEIQFNGYLSKLTRITGFIPFCQKKTIVTSNGFKWNLKDVPLEFGGCISSSNEIVGDAVSINTSAPLIFTLELSSDSVQ</sequence>
<organism evidence="6 7">
    <name type="scientific">Syphacia muris</name>
    <dbReference type="NCBI Taxonomy" id="451379"/>
    <lineage>
        <taxon>Eukaryota</taxon>
        <taxon>Metazoa</taxon>
        <taxon>Ecdysozoa</taxon>
        <taxon>Nematoda</taxon>
        <taxon>Chromadorea</taxon>
        <taxon>Rhabditida</taxon>
        <taxon>Spirurina</taxon>
        <taxon>Oxyuridomorpha</taxon>
        <taxon>Oxyuroidea</taxon>
        <taxon>Oxyuridae</taxon>
        <taxon>Syphacia</taxon>
    </lineage>
</organism>
<dbReference type="InterPro" id="IPR006282">
    <property type="entry name" value="Thi_PPkinase"/>
</dbReference>
<keyword evidence="2" id="KW-0547">Nucleotide-binding</keyword>
<dbReference type="CDD" id="cd07995">
    <property type="entry name" value="TPK"/>
    <property type="match status" value="1"/>
</dbReference>
<protein>
    <submittedName>
        <fullName evidence="7">Thiamine diphosphokinase</fullName>
    </submittedName>
</protein>
<dbReference type="GO" id="GO:0004788">
    <property type="term" value="F:thiamine diphosphokinase activity"/>
    <property type="evidence" value="ECO:0007669"/>
    <property type="project" value="InterPro"/>
</dbReference>
<keyword evidence="4" id="KW-0067">ATP-binding</keyword>
<dbReference type="InterPro" id="IPR036371">
    <property type="entry name" value="TPK_B1-bd_sf"/>
</dbReference>
<dbReference type="GO" id="GO:0009229">
    <property type="term" value="P:thiamine diphosphate biosynthetic process"/>
    <property type="evidence" value="ECO:0007669"/>
    <property type="project" value="InterPro"/>
</dbReference>
<dbReference type="Pfam" id="PF04263">
    <property type="entry name" value="TPK_catalytic"/>
    <property type="match status" value="1"/>
</dbReference>
<evidence type="ECO:0000313" key="7">
    <source>
        <dbReference type="WBParaSite" id="SMUV_0000204501-mRNA-1"/>
    </source>
</evidence>
<dbReference type="GO" id="GO:0016301">
    <property type="term" value="F:kinase activity"/>
    <property type="evidence" value="ECO:0007669"/>
    <property type="project" value="UniProtKB-KW"/>
</dbReference>
<evidence type="ECO:0000256" key="1">
    <source>
        <dbReference type="ARBA" id="ARBA00022679"/>
    </source>
</evidence>
<evidence type="ECO:0000256" key="4">
    <source>
        <dbReference type="ARBA" id="ARBA00022840"/>
    </source>
</evidence>
<evidence type="ECO:0000256" key="2">
    <source>
        <dbReference type="ARBA" id="ARBA00022741"/>
    </source>
</evidence>
<evidence type="ECO:0000313" key="6">
    <source>
        <dbReference type="Proteomes" id="UP000046393"/>
    </source>
</evidence>
<dbReference type="SMART" id="SM00983">
    <property type="entry name" value="TPK_B1_binding"/>
    <property type="match status" value="1"/>
</dbReference>
<dbReference type="PANTHER" id="PTHR13622:SF8">
    <property type="entry name" value="THIAMIN PYROPHOSPHOKINASE 1"/>
    <property type="match status" value="1"/>
</dbReference>
<evidence type="ECO:0000259" key="5">
    <source>
        <dbReference type="SMART" id="SM00983"/>
    </source>
</evidence>
<reference evidence="7" key="1">
    <citation type="submission" date="2017-02" db="UniProtKB">
        <authorList>
            <consortium name="WormBaseParasite"/>
        </authorList>
    </citation>
    <scope>IDENTIFICATION</scope>
</reference>
<name>A0A0N5AD14_9BILA</name>
<dbReference type="GO" id="GO:0030975">
    <property type="term" value="F:thiamine binding"/>
    <property type="evidence" value="ECO:0007669"/>
    <property type="project" value="InterPro"/>
</dbReference>
<dbReference type="InterPro" id="IPR007371">
    <property type="entry name" value="TPK_catalytic"/>
</dbReference>
<dbReference type="GO" id="GO:0005524">
    <property type="term" value="F:ATP binding"/>
    <property type="evidence" value="ECO:0007669"/>
    <property type="project" value="UniProtKB-KW"/>
</dbReference>
<dbReference type="AlphaFoldDB" id="A0A0N5AD14"/>
<keyword evidence="1" id="KW-0808">Transferase</keyword>
<proteinExistence type="predicted"/>
<keyword evidence="6" id="KW-1185">Reference proteome</keyword>
<dbReference type="Pfam" id="PF04265">
    <property type="entry name" value="TPK_B1_binding"/>
    <property type="match status" value="1"/>
</dbReference>
<feature type="domain" description="Thiamin pyrophosphokinase thiamin-binding" evidence="5">
    <location>
        <begin position="165"/>
        <end position="233"/>
    </location>
</feature>